<dbReference type="PANTHER" id="PTHR43459:SF1">
    <property type="entry name" value="EG:BACN32G11.4 PROTEIN"/>
    <property type="match status" value="1"/>
</dbReference>
<dbReference type="InterPro" id="IPR029045">
    <property type="entry name" value="ClpP/crotonase-like_dom_sf"/>
</dbReference>
<accession>A0ABV2KWF0</accession>
<dbReference type="Gene3D" id="1.10.12.10">
    <property type="entry name" value="Lyase 2-enoyl-coa Hydratase, Chain A, domain 2"/>
    <property type="match status" value="1"/>
</dbReference>
<sequence length="257" mass="28124">MSNLVLLHEEDGVTTITLNRPEQVNALNEEMLNVLATKLKEASENDSKIIVLQGNGKAFSAGGDLNMIASADNDNAFSDIMNIIEQIVLTLYQMPKITIAALNGSAAGLGLSLALGCDYVLAKSDAKIAMNFIGIGLIPDGAGHFMMQQRVGTVRAKHLIWEGKKLEANEAKGIGLIDFVITSDLDQSVKQYTDKLKNSPILAMIQTKTIYHQQQLDELKSILAAETTAQTAMRKTNDHHEGVDAFLNKRQPDFKWE</sequence>
<organism evidence="2 3">
    <name type="scientific">Alkalibacillus flavidus</name>
    <dbReference type="NCBI Taxonomy" id="546021"/>
    <lineage>
        <taxon>Bacteria</taxon>
        <taxon>Bacillati</taxon>
        <taxon>Bacillota</taxon>
        <taxon>Bacilli</taxon>
        <taxon>Bacillales</taxon>
        <taxon>Bacillaceae</taxon>
        <taxon>Alkalibacillus</taxon>
    </lineage>
</organism>
<dbReference type="InterPro" id="IPR014748">
    <property type="entry name" value="Enoyl-CoA_hydra_C"/>
</dbReference>
<reference evidence="2 3" key="1">
    <citation type="submission" date="2024-06" db="EMBL/GenBank/DDBJ databases">
        <title>Genomic Encyclopedia of Type Strains, Phase IV (KMG-IV): sequencing the most valuable type-strain genomes for metagenomic binning, comparative biology and taxonomic classification.</title>
        <authorList>
            <person name="Goeker M."/>
        </authorList>
    </citation>
    <scope>NUCLEOTIDE SEQUENCE [LARGE SCALE GENOMIC DNA]</scope>
    <source>
        <strain evidence="2 3">DSM 23520</strain>
    </source>
</reference>
<dbReference type="NCBIfam" id="NF005804">
    <property type="entry name" value="PRK07659.1"/>
    <property type="match status" value="1"/>
</dbReference>
<dbReference type="RefSeq" id="WP_354220770.1">
    <property type="nucleotide sequence ID" value="NZ_JBEPMX010000010.1"/>
</dbReference>
<evidence type="ECO:0000313" key="3">
    <source>
        <dbReference type="Proteomes" id="UP001549167"/>
    </source>
</evidence>
<name>A0ABV2KWF0_9BACI</name>
<gene>
    <name evidence="2" type="ORF">ABID56_002032</name>
</gene>
<keyword evidence="3" id="KW-1185">Reference proteome</keyword>
<proteinExistence type="inferred from homology"/>
<dbReference type="Gene3D" id="3.90.226.10">
    <property type="entry name" value="2-enoyl-CoA Hydratase, Chain A, domain 1"/>
    <property type="match status" value="1"/>
</dbReference>
<protein>
    <submittedName>
        <fullName evidence="2">Enoyl-CoA hydratase/carnithine racemase</fullName>
    </submittedName>
</protein>
<comment type="similarity">
    <text evidence="1">Belongs to the enoyl-CoA hydratase/isomerase family.</text>
</comment>
<dbReference type="Pfam" id="PF00378">
    <property type="entry name" value="ECH_1"/>
    <property type="match status" value="1"/>
</dbReference>
<dbReference type="CDD" id="cd06558">
    <property type="entry name" value="crotonase-like"/>
    <property type="match status" value="1"/>
</dbReference>
<dbReference type="Proteomes" id="UP001549167">
    <property type="component" value="Unassembled WGS sequence"/>
</dbReference>
<dbReference type="SUPFAM" id="SSF52096">
    <property type="entry name" value="ClpP/crotonase"/>
    <property type="match status" value="1"/>
</dbReference>
<dbReference type="EMBL" id="JBEPMX010000010">
    <property type="protein sequence ID" value="MET3683916.1"/>
    <property type="molecule type" value="Genomic_DNA"/>
</dbReference>
<dbReference type="InterPro" id="IPR001753">
    <property type="entry name" value="Enoyl-CoA_hydra/iso"/>
</dbReference>
<evidence type="ECO:0000313" key="2">
    <source>
        <dbReference type="EMBL" id="MET3683916.1"/>
    </source>
</evidence>
<dbReference type="PANTHER" id="PTHR43459">
    <property type="entry name" value="ENOYL-COA HYDRATASE"/>
    <property type="match status" value="1"/>
</dbReference>
<comment type="caution">
    <text evidence="2">The sequence shown here is derived from an EMBL/GenBank/DDBJ whole genome shotgun (WGS) entry which is preliminary data.</text>
</comment>
<evidence type="ECO:0000256" key="1">
    <source>
        <dbReference type="ARBA" id="ARBA00005254"/>
    </source>
</evidence>